<keyword evidence="2" id="KW-0645">Protease</keyword>
<evidence type="ECO:0000256" key="1">
    <source>
        <dbReference type="ARBA" id="ARBA00006534"/>
    </source>
</evidence>
<name>A0ABS5KRD9_9ACTN</name>
<reference evidence="5 6" key="1">
    <citation type="submission" date="2020-02" db="EMBL/GenBank/DDBJ databases">
        <title>Acidophilic actinobacteria isolated from forest soil.</title>
        <authorList>
            <person name="Golinska P."/>
        </authorList>
    </citation>
    <scope>NUCLEOTIDE SEQUENCE [LARGE SCALE GENOMIC DNA]</scope>
    <source>
        <strain evidence="5 6">NL8</strain>
    </source>
</reference>
<dbReference type="Gene3D" id="3.40.50.880">
    <property type="match status" value="1"/>
</dbReference>
<dbReference type="Pfam" id="PF03575">
    <property type="entry name" value="Peptidase_S51"/>
    <property type="match status" value="1"/>
</dbReference>
<dbReference type="EMBL" id="JAAFYZ010000052">
    <property type="protein sequence ID" value="MBS2548623.1"/>
    <property type="molecule type" value="Genomic_DNA"/>
</dbReference>
<evidence type="ECO:0000256" key="4">
    <source>
        <dbReference type="ARBA" id="ARBA00022825"/>
    </source>
</evidence>
<evidence type="ECO:0000313" key="6">
    <source>
        <dbReference type="Proteomes" id="UP000730482"/>
    </source>
</evidence>
<gene>
    <name evidence="5" type="ORF">KGQ19_17280</name>
</gene>
<organism evidence="5 6">
    <name type="scientific">Catenulispora pinistramenti</name>
    <dbReference type="NCBI Taxonomy" id="2705254"/>
    <lineage>
        <taxon>Bacteria</taxon>
        <taxon>Bacillati</taxon>
        <taxon>Actinomycetota</taxon>
        <taxon>Actinomycetes</taxon>
        <taxon>Catenulisporales</taxon>
        <taxon>Catenulisporaceae</taxon>
        <taxon>Catenulispora</taxon>
    </lineage>
</organism>
<protein>
    <submittedName>
        <fullName evidence="5">Peptidase E</fullName>
    </submittedName>
</protein>
<comment type="caution">
    <text evidence="5">The sequence shown here is derived from an EMBL/GenBank/DDBJ whole genome shotgun (WGS) entry which is preliminary data.</text>
</comment>
<dbReference type="PANTHER" id="PTHR20842:SF0">
    <property type="entry name" value="ALPHA-ASPARTYL DIPEPTIDASE"/>
    <property type="match status" value="1"/>
</dbReference>
<dbReference type="PANTHER" id="PTHR20842">
    <property type="entry name" value="PROTEASE S51 ALPHA-ASPARTYL DIPEPTIDASE"/>
    <property type="match status" value="1"/>
</dbReference>
<dbReference type="SUPFAM" id="SSF52317">
    <property type="entry name" value="Class I glutamine amidotransferase-like"/>
    <property type="match status" value="1"/>
</dbReference>
<keyword evidence="4" id="KW-0720">Serine protease</keyword>
<dbReference type="InterPro" id="IPR029062">
    <property type="entry name" value="Class_I_gatase-like"/>
</dbReference>
<keyword evidence="6" id="KW-1185">Reference proteome</keyword>
<proteinExistence type="inferred from homology"/>
<accession>A0ABS5KRD9</accession>
<sequence>MAADGRKHILAIGGGAMMPREDVPLYFELAWRLSGKTRPKMCVLNTAEGDNPATTLRFYDRLAGAPADVRHLALFPMPNVADPEDLLLSQDVVWVGGGSVANMLAVWRVHGLDQVFRKAWEAGVVLLGSSAGGICWFEGGTTDSFGPDLRPFTDALGFLKGSYCPHYASEARRRPLFHGLVAEGALPDGFACDDGVGLHYVDEELAEAVADRPGAVAFSVRRGADGVVEETALPTRFLGGE</sequence>
<keyword evidence="3" id="KW-0378">Hydrolase</keyword>
<evidence type="ECO:0000256" key="2">
    <source>
        <dbReference type="ARBA" id="ARBA00022670"/>
    </source>
</evidence>
<evidence type="ECO:0000313" key="5">
    <source>
        <dbReference type="EMBL" id="MBS2548623.1"/>
    </source>
</evidence>
<evidence type="ECO:0000256" key="3">
    <source>
        <dbReference type="ARBA" id="ARBA00022801"/>
    </source>
</evidence>
<dbReference type="InterPro" id="IPR005320">
    <property type="entry name" value="Peptidase_S51"/>
</dbReference>
<dbReference type="RefSeq" id="WP_212010203.1">
    <property type="nucleotide sequence ID" value="NZ_JAAFYZ010000052.1"/>
</dbReference>
<comment type="similarity">
    <text evidence="1">Belongs to the peptidase S51 family.</text>
</comment>
<dbReference type="Proteomes" id="UP000730482">
    <property type="component" value="Unassembled WGS sequence"/>
</dbReference>
<dbReference type="CDD" id="cd03146">
    <property type="entry name" value="GAT1_Peptidase_E"/>
    <property type="match status" value="1"/>
</dbReference>